<proteinExistence type="predicted"/>
<dbReference type="Proteomes" id="UP001174936">
    <property type="component" value="Unassembled WGS sequence"/>
</dbReference>
<organism evidence="2 3">
    <name type="scientific">Cercophora newfieldiana</name>
    <dbReference type="NCBI Taxonomy" id="92897"/>
    <lineage>
        <taxon>Eukaryota</taxon>
        <taxon>Fungi</taxon>
        <taxon>Dikarya</taxon>
        <taxon>Ascomycota</taxon>
        <taxon>Pezizomycotina</taxon>
        <taxon>Sordariomycetes</taxon>
        <taxon>Sordariomycetidae</taxon>
        <taxon>Sordariales</taxon>
        <taxon>Lasiosphaeriaceae</taxon>
        <taxon>Cercophora</taxon>
    </lineage>
</organism>
<accession>A0AA40D055</accession>
<sequence length="137" mass="14853">MGPAFNKEDVDGPISLTASAGCETLSWRALLEMDRWRMSVSSEAKTLRHIPKAARRTCTVLPSQKSVYFAHAAMCTITSKAGVVVQDGCIVKSSWEITKTDCKKKGCPRSTSYVAKYNNGGGTTGDQVSSKDKKDTK</sequence>
<evidence type="ECO:0000313" key="3">
    <source>
        <dbReference type="Proteomes" id="UP001174936"/>
    </source>
</evidence>
<evidence type="ECO:0000313" key="2">
    <source>
        <dbReference type="EMBL" id="KAK0658070.1"/>
    </source>
</evidence>
<feature type="region of interest" description="Disordered" evidence="1">
    <location>
        <begin position="116"/>
        <end position="137"/>
    </location>
</feature>
<dbReference type="PROSITE" id="PS51257">
    <property type="entry name" value="PROKAR_LIPOPROTEIN"/>
    <property type="match status" value="1"/>
</dbReference>
<keyword evidence="3" id="KW-1185">Reference proteome</keyword>
<dbReference type="EMBL" id="JAULSV010000001">
    <property type="protein sequence ID" value="KAK0658070.1"/>
    <property type="molecule type" value="Genomic_DNA"/>
</dbReference>
<comment type="caution">
    <text evidence="2">The sequence shown here is derived from an EMBL/GenBank/DDBJ whole genome shotgun (WGS) entry which is preliminary data.</text>
</comment>
<gene>
    <name evidence="2" type="ORF">B0T16DRAFT_442575</name>
</gene>
<protein>
    <submittedName>
        <fullName evidence="2">Uncharacterized protein</fullName>
    </submittedName>
</protein>
<reference evidence="2" key="1">
    <citation type="submission" date="2023-06" db="EMBL/GenBank/DDBJ databases">
        <title>Genome-scale phylogeny and comparative genomics of the fungal order Sordariales.</title>
        <authorList>
            <consortium name="Lawrence Berkeley National Laboratory"/>
            <person name="Hensen N."/>
            <person name="Bonometti L."/>
            <person name="Westerberg I."/>
            <person name="Brannstrom I.O."/>
            <person name="Guillou S."/>
            <person name="Cros-Aarteil S."/>
            <person name="Calhoun S."/>
            <person name="Haridas S."/>
            <person name="Kuo A."/>
            <person name="Mondo S."/>
            <person name="Pangilinan J."/>
            <person name="Riley R."/>
            <person name="Labutti K."/>
            <person name="Andreopoulos B."/>
            <person name="Lipzen A."/>
            <person name="Chen C."/>
            <person name="Yanf M."/>
            <person name="Daum C."/>
            <person name="Ng V."/>
            <person name="Clum A."/>
            <person name="Steindorff A."/>
            <person name="Ohm R."/>
            <person name="Martin F."/>
            <person name="Silar P."/>
            <person name="Natvig D."/>
            <person name="Lalanne C."/>
            <person name="Gautier V."/>
            <person name="Ament-Velasquez S.L."/>
            <person name="Kruys A."/>
            <person name="Hutchinson M.I."/>
            <person name="Powell A.J."/>
            <person name="Barry K."/>
            <person name="Miller A.N."/>
            <person name="Grigoriev I.V."/>
            <person name="Debuchy R."/>
            <person name="Gladieux P."/>
            <person name="Thoren M.H."/>
            <person name="Johannesson H."/>
        </authorList>
    </citation>
    <scope>NUCLEOTIDE SEQUENCE</scope>
    <source>
        <strain evidence="2">SMH2532-1</strain>
    </source>
</reference>
<dbReference type="AlphaFoldDB" id="A0AA40D055"/>
<name>A0AA40D055_9PEZI</name>
<evidence type="ECO:0000256" key="1">
    <source>
        <dbReference type="SAM" id="MobiDB-lite"/>
    </source>
</evidence>